<dbReference type="GO" id="GO:0004722">
    <property type="term" value="F:protein serine/threonine phosphatase activity"/>
    <property type="evidence" value="ECO:0007669"/>
    <property type="project" value="InterPro"/>
</dbReference>
<dbReference type="PANTHER" id="PTHR13832">
    <property type="entry name" value="PROTEIN PHOSPHATASE 2C"/>
    <property type="match status" value="1"/>
</dbReference>
<dbReference type="Gene3D" id="3.60.40.10">
    <property type="entry name" value="PPM-type phosphatase domain"/>
    <property type="match status" value="1"/>
</dbReference>
<dbReference type="Pfam" id="PF00481">
    <property type="entry name" value="PP2C"/>
    <property type="match status" value="1"/>
</dbReference>
<name>A0A1Q9CBR5_SYMMI</name>
<dbReference type="InterPro" id="IPR036457">
    <property type="entry name" value="PPM-type-like_dom_sf"/>
</dbReference>
<dbReference type="CDD" id="cd00143">
    <property type="entry name" value="PP2Cc"/>
    <property type="match status" value="1"/>
</dbReference>
<dbReference type="OrthoDB" id="10264738at2759"/>
<reference evidence="3 4" key="1">
    <citation type="submission" date="2016-02" db="EMBL/GenBank/DDBJ databases">
        <title>Genome analysis of coral dinoflagellate symbionts highlights evolutionary adaptations to a symbiotic lifestyle.</title>
        <authorList>
            <person name="Aranda M."/>
            <person name="Li Y."/>
            <person name="Liew Y.J."/>
            <person name="Baumgarten S."/>
            <person name="Simakov O."/>
            <person name="Wilson M."/>
            <person name="Piel J."/>
            <person name="Ashoor H."/>
            <person name="Bougouffa S."/>
            <person name="Bajic V.B."/>
            <person name="Ryu T."/>
            <person name="Ravasi T."/>
            <person name="Bayer T."/>
            <person name="Micklem G."/>
            <person name="Kim H."/>
            <person name="Bhak J."/>
            <person name="Lajeunesse T.C."/>
            <person name="Voolstra C.R."/>
        </authorList>
    </citation>
    <scope>NUCLEOTIDE SEQUENCE [LARGE SCALE GENOMIC DNA]</scope>
    <source>
        <strain evidence="3 4">CCMP2467</strain>
    </source>
</reference>
<protein>
    <submittedName>
        <fullName evidence="3">Protein phosphatase 1L</fullName>
    </submittedName>
</protein>
<feature type="compositionally biased region" description="Polar residues" evidence="1">
    <location>
        <begin position="212"/>
        <end position="225"/>
    </location>
</feature>
<organism evidence="3 4">
    <name type="scientific">Symbiodinium microadriaticum</name>
    <name type="common">Dinoflagellate</name>
    <name type="synonym">Zooxanthella microadriatica</name>
    <dbReference type="NCBI Taxonomy" id="2951"/>
    <lineage>
        <taxon>Eukaryota</taxon>
        <taxon>Sar</taxon>
        <taxon>Alveolata</taxon>
        <taxon>Dinophyceae</taxon>
        <taxon>Suessiales</taxon>
        <taxon>Symbiodiniaceae</taxon>
        <taxon>Symbiodinium</taxon>
    </lineage>
</organism>
<evidence type="ECO:0000313" key="4">
    <source>
        <dbReference type="Proteomes" id="UP000186817"/>
    </source>
</evidence>
<dbReference type="AlphaFoldDB" id="A0A1Q9CBR5"/>
<feature type="compositionally biased region" description="Basic and acidic residues" evidence="1">
    <location>
        <begin position="241"/>
        <end position="251"/>
    </location>
</feature>
<gene>
    <name evidence="3" type="primary">PPM1L</name>
    <name evidence="3" type="ORF">AK812_SmicGene39240</name>
</gene>
<dbReference type="SUPFAM" id="SSF81606">
    <property type="entry name" value="PP2C-like"/>
    <property type="match status" value="1"/>
</dbReference>
<dbReference type="PANTHER" id="PTHR13832:SF827">
    <property type="entry name" value="PROTEIN PHOSPHATASE 1L"/>
    <property type="match status" value="1"/>
</dbReference>
<accession>A0A1Q9CBR5</accession>
<dbReference type="InterPro" id="IPR015655">
    <property type="entry name" value="PP2C"/>
</dbReference>
<dbReference type="Gene3D" id="3.30.1470.10">
    <property type="entry name" value="Photosystem I PsaD, reaction center subunit II"/>
    <property type="match status" value="1"/>
</dbReference>
<evidence type="ECO:0000256" key="1">
    <source>
        <dbReference type="SAM" id="MobiDB-lite"/>
    </source>
</evidence>
<evidence type="ECO:0000313" key="3">
    <source>
        <dbReference type="EMBL" id="OLP80361.1"/>
    </source>
</evidence>
<keyword evidence="4" id="KW-1185">Reference proteome</keyword>
<dbReference type="SMART" id="SM00332">
    <property type="entry name" value="PP2Cc"/>
    <property type="match status" value="1"/>
</dbReference>
<comment type="caution">
    <text evidence="3">The sequence shown here is derived from an EMBL/GenBank/DDBJ whole genome shotgun (WGS) entry which is preliminary data.</text>
</comment>
<feature type="domain" description="PPM-type phosphatase" evidence="2">
    <location>
        <begin position="658"/>
        <end position="955"/>
    </location>
</feature>
<proteinExistence type="predicted"/>
<dbReference type="Proteomes" id="UP000186817">
    <property type="component" value="Unassembled WGS sequence"/>
</dbReference>
<dbReference type="EMBL" id="LSRX01001387">
    <property type="protein sequence ID" value="OLP80361.1"/>
    <property type="molecule type" value="Genomic_DNA"/>
</dbReference>
<feature type="region of interest" description="Disordered" evidence="1">
    <location>
        <begin position="965"/>
        <end position="992"/>
    </location>
</feature>
<sequence length="1044" mass="114649">MGLAEAQSRKFKLGIKRCTGSEWRQIRCHVIFDDASVLIVAGVRSATVPDKHAGQKDALIRKLLRGPWHLPHGGCVVSLVDFDPGSIRWPESWGVPLVLEKSMAIVVLKDDGGERAFGHYLAQPERRGFFLKHLTTVLEASRDKLKLTPAGREGADDVSTPAPVVKKLQPRPPSPSFPSTPSGPSSSALSTRAPDDSPEFLIWRSRPGVTETRPTAATRPSSNPVASAEARATGAQPEPVRTAERPKKRPEVLRAAEQIGLDLEKDEVLLWLAESAAVAALPEAWVTFGDDEGHPVYYHEKKKLVTRQHPAHARYKSFANRLRGLYQKMSETQALHGAGKIRAHLAVVLNEALNRCNRELPPVTPELLERAALLLGVDTSSEFALSTKVKMAMDWFVEEQYDISLATGVKADIDAFVAHLRHEQIQDMMSQPDGIIMCSELDGLPATVKCEECMDFFSMEGFARCHSSGKRRQHRPLKVEQCACSVFPQESATCEANGQFFSDRGYREAMKRNPSLGLKHCRFLEGIACSEYPDKRAEVLCKDCCDFFCIEAFWERHGHGHRQQHVQLAIDAENHLWRMGQKLPHEEASRILHRARRAREGGPWLAFRDDQLTSYWYHLHDKVVTHDNPYLQASTREAALLMPADGHRVEKDMINGMQIGTFQEKGVGKPHMEDRLIIRNGIPVESVGAGCKKIVASLFGVFDGHSGASCSDFVATNLDRVVFECIRHQNKREVNSDLAMRSALQAAFRTTEHNFFQYANRLDAGPAAAWTNAGSTACTCTFYGPDEDGRLRLAVANAGDSRAVLGRKDCSALRLSEDHTPDVPGERKRIESEGAAVVQASGIWRIVLPSKKGTGLAGLSVSRGFGDIEYKTGTNVVSAVPDVFLSALDLREDCFVVIASDGVWGPVSDGEAVRIVAGALREGGEEPAAKAARQLLEIAHQRDGHDDKTVLVIWFGDLPLAPPAERPSAYPHSAARGRSSTTRGAAPAPEPLRSIGVSAQGLVLELELEVHLAGLGDAERRLLGRLRALPPARSEGEGEGKDFL</sequence>
<dbReference type="InterPro" id="IPR001932">
    <property type="entry name" value="PPM-type_phosphatase-like_dom"/>
</dbReference>
<evidence type="ECO:0000259" key="2">
    <source>
        <dbReference type="PROSITE" id="PS51746"/>
    </source>
</evidence>
<dbReference type="PROSITE" id="PS51746">
    <property type="entry name" value="PPM_2"/>
    <property type="match status" value="1"/>
</dbReference>
<feature type="region of interest" description="Disordered" evidence="1">
    <location>
        <begin position="148"/>
        <end position="251"/>
    </location>
</feature>